<name>A0A2P2JD56_RHIMU</name>
<dbReference type="AlphaFoldDB" id="A0A2P2JD56"/>
<sequence length="51" mass="5616">MKLKLLHKNSMTSYCVFVFLLTVDLSACLFGGCGKILAMGLQVCAIIPFYI</sequence>
<accession>A0A2P2JD56</accession>
<protein>
    <submittedName>
        <fullName evidence="1">Uncharacterized protein</fullName>
    </submittedName>
</protein>
<proteinExistence type="predicted"/>
<organism evidence="1">
    <name type="scientific">Rhizophora mucronata</name>
    <name type="common">Asiatic mangrove</name>
    <dbReference type="NCBI Taxonomy" id="61149"/>
    <lineage>
        <taxon>Eukaryota</taxon>
        <taxon>Viridiplantae</taxon>
        <taxon>Streptophyta</taxon>
        <taxon>Embryophyta</taxon>
        <taxon>Tracheophyta</taxon>
        <taxon>Spermatophyta</taxon>
        <taxon>Magnoliopsida</taxon>
        <taxon>eudicotyledons</taxon>
        <taxon>Gunneridae</taxon>
        <taxon>Pentapetalae</taxon>
        <taxon>rosids</taxon>
        <taxon>fabids</taxon>
        <taxon>Malpighiales</taxon>
        <taxon>Rhizophoraceae</taxon>
        <taxon>Rhizophora</taxon>
    </lineage>
</organism>
<dbReference type="EMBL" id="GGEC01010915">
    <property type="protein sequence ID" value="MBW91398.1"/>
    <property type="molecule type" value="Transcribed_RNA"/>
</dbReference>
<reference evidence="1" key="1">
    <citation type="submission" date="2018-02" db="EMBL/GenBank/DDBJ databases">
        <title>Rhizophora mucronata_Transcriptome.</title>
        <authorList>
            <person name="Meera S.P."/>
            <person name="Sreeshan A."/>
            <person name="Augustine A."/>
        </authorList>
    </citation>
    <scope>NUCLEOTIDE SEQUENCE</scope>
    <source>
        <tissue evidence="1">Leaf</tissue>
    </source>
</reference>
<evidence type="ECO:0000313" key="1">
    <source>
        <dbReference type="EMBL" id="MBW91398.1"/>
    </source>
</evidence>